<evidence type="ECO:0000313" key="7">
    <source>
        <dbReference type="EMBL" id="SNR54644.1"/>
    </source>
</evidence>
<dbReference type="EMBL" id="SIRL01000009">
    <property type="protein sequence ID" value="TBN48985.1"/>
    <property type="molecule type" value="Genomic_DNA"/>
</dbReference>
<evidence type="ECO:0000256" key="5">
    <source>
        <dbReference type="ARBA" id="ARBA00023136"/>
    </source>
</evidence>
<accession>A0A238X8H1</accession>
<keyword evidence="5 6" id="KW-0472">Membrane</keyword>
<dbReference type="Proteomes" id="UP000292859">
    <property type="component" value="Unassembled WGS sequence"/>
</dbReference>
<evidence type="ECO:0000313" key="10">
    <source>
        <dbReference type="Proteomes" id="UP000292859"/>
    </source>
</evidence>
<comment type="similarity">
    <text evidence="2">Belongs to the CbiQ family.</text>
</comment>
<feature type="transmembrane region" description="Helical" evidence="6">
    <location>
        <begin position="39"/>
        <end position="59"/>
    </location>
</feature>
<sequence>MISLTSPVETWAHRIPAGAKLLALSGLTLGLFLTNRPEVLAASLLAIAALYRSAGTIFLRQGAGHLRMLWPFLLLIAVWHGLTGQIQAGLAIAFRLLAALALANFVTMTTRLTDMIAVLTMLLAPLRRIGLSTRAVELAIAMVLRFTPMLVENGNRLAMSWRARSRRRPNWRIVMPMAALALDDADHVAEALRARGGILPDTDNTRD</sequence>
<evidence type="ECO:0000256" key="6">
    <source>
        <dbReference type="SAM" id="Phobius"/>
    </source>
</evidence>
<keyword evidence="10" id="KW-1185">Reference proteome</keyword>
<comment type="subcellular location">
    <subcellularLocation>
        <location evidence="1">Membrane</location>
        <topology evidence="1">Multi-pass membrane protein</topology>
    </subcellularLocation>
</comment>
<dbReference type="Proteomes" id="UP000198409">
    <property type="component" value="Unassembled WGS sequence"/>
</dbReference>
<dbReference type="RefSeq" id="WP_089388470.1">
    <property type="nucleotide sequence ID" value="NZ_FZNM01000008.1"/>
</dbReference>
<reference evidence="7" key="2">
    <citation type="submission" date="2017-06" db="EMBL/GenBank/DDBJ databases">
        <authorList>
            <person name="Kim H.J."/>
            <person name="Triplett B.A."/>
        </authorList>
    </citation>
    <scope>NUCLEOTIDE SEQUENCE [LARGE SCALE GENOMIC DNA]</scope>
    <source>
        <strain evidence="7">DSM 26170</strain>
    </source>
</reference>
<reference evidence="9" key="1">
    <citation type="submission" date="2017-06" db="EMBL/GenBank/DDBJ databases">
        <authorList>
            <person name="Varghese N."/>
            <person name="Submissions S."/>
        </authorList>
    </citation>
    <scope>NUCLEOTIDE SEQUENCE [LARGE SCALE GENOMIC DNA]</scope>
    <source>
        <strain evidence="9">DSM 26170</strain>
    </source>
</reference>
<organism evidence="7 9">
    <name type="scientific">Paracoccus sediminis</name>
    <dbReference type="NCBI Taxonomy" id="1214787"/>
    <lineage>
        <taxon>Bacteria</taxon>
        <taxon>Pseudomonadati</taxon>
        <taxon>Pseudomonadota</taxon>
        <taxon>Alphaproteobacteria</taxon>
        <taxon>Rhodobacterales</taxon>
        <taxon>Paracoccaceae</taxon>
        <taxon>Paracoccus</taxon>
    </lineage>
</organism>
<protein>
    <submittedName>
        <fullName evidence="7">Biotin transport system permease protein</fullName>
    </submittedName>
    <submittedName>
        <fullName evidence="8">Energy-coupling factor transporter transmembrane protein EcfT</fullName>
    </submittedName>
</protein>
<evidence type="ECO:0000256" key="4">
    <source>
        <dbReference type="ARBA" id="ARBA00022989"/>
    </source>
</evidence>
<dbReference type="OrthoDB" id="5868344at2"/>
<dbReference type="EMBL" id="FZNM01000008">
    <property type="protein sequence ID" value="SNR54644.1"/>
    <property type="molecule type" value="Genomic_DNA"/>
</dbReference>
<dbReference type="GO" id="GO:0005886">
    <property type="term" value="C:plasma membrane"/>
    <property type="evidence" value="ECO:0007669"/>
    <property type="project" value="UniProtKB-ARBA"/>
</dbReference>
<keyword evidence="4 6" id="KW-1133">Transmembrane helix</keyword>
<evidence type="ECO:0000256" key="2">
    <source>
        <dbReference type="ARBA" id="ARBA00008564"/>
    </source>
</evidence>
<reference evidence="8 10" key="3">
    <citation type="submission" date="2019-02" db="EMBL/GenBank/DDBJ databases">
        <authorList>
            <person name="Zhang G."/>
        </authorList>
    </citation>
    <scope>NUCLEOTIDE SEQUENCE [LARGE SCALE GENOMIC DNA]</scope>
    <source>
        <strain evidence="8 10">CMB17</strain>
    </source>
</reference>
<dbReference type="Pfam" id="PF02361">
    <property type="entry name" value="CbiQ"/>
    <property type="match status" value="1"/>
</dbReference>
<dbReference type="InterPro" id="IPR003339">
    <property type="entry name" value="ABC/ECF_trnsptr_transmembrane"/>
</dbReference>
<proteinExistence type="inferred from homology"/>
<evidence type="ECO:0000256" key="1">
    <source>
        <dbReference type="ARBA" id="ARBA00004141"/>
    </source>
</evidence>
<feature type="transmembrane region" description="Helical" evidence="6">
    <location>
        <begin position="12"/>
        <end position="33"/>
    </location>
</feature>
<gene>
    <name evidence="8" type="ORF">EYF88_12810</name>
    <name evidence="7" type="ORF">SAMN06265378_10881</name>
</gene>
<evidence type="ECO:0000313" key="8">
    <source>
        <dbReference type="EMBL" id="TBN48985.1"/>
    </source>
</evidence>
<keyword evidence="3 6" id="KW-0812">Transmembrane</keyword>
<evidence type="ECO:0000313" key="9">
    <source>
        <dbReference type="Proteomes" id="UP000198409"/>
    </source>
</evidence>
<dbReference type="AlphaFoldDB" id="A0A238X8H1"/>
<name>A0A238X8H1_9RHOB</name>
<evidence type="ECO:0000256" key="3">
    <source>
        <dbReference type="ARBA" id="ARBA00022692"/>
    </source>
</evidence>